<name>A0A0F9GB54_9ZZZZ</name>
<dbReference type="EMBL" id="LAZR01029167">
    <property type="protein sequence ID" value="KKL60377.1"/>
    <property type="molecule type" value="Genomic_DNA"/>
</dbReference>
<proteinExistence type="predicted"/>
<organism evidence="1">
    <name type="scientific">marine sediment metagenome</name>
    <dbReference type="NCBI Taxonomy" id="412755"/>
    <lineage>
        <taxon>unclassified sequences</taxon>
        <taxon>metagenomes</taxon>
        <taxon>ecological metagenomes</taxon>
    </lineage>
</organism>
<reference evidence="1" key="1">
    <citation type="journal article" date="2015" name="Nature">
        <title>Complex archaea that bridge the gap between prokaryotes and eukaryotes.</title>
        <authorList>
            <person name="Spang A."/>
            <person name="Saw J.H."/>
            <person name="Jorgensen S.L."/>
            <person name="Zaremba-Niedzwiedzka K."/>
            <person name="Martijn J."/>
            <person name="Lind A.E."/>
            <person name="van Eijk R."/>
            <person name="Schleper C."/>
            <person name="Guy L."/>
            <person name="Ettema T.J."/>
        </authorList>
    </citation>
    <scope>NUCLEOTIDE SEQUENCE</scope>
</reference>
<dbReference type="AlphaFoldDB" id="A0A0F9GB54"/>
<sequence>ANVYQRATTPPSTPAVDDGQYNFTTNVLTPPSGWTEAIPSGTDPLYASIGSFSIIGQTGIDTTVIWTAPTRILDGGPTVTGNSLTLTYDDLDTTTLAAGPSRYAILSDSGDTTSGMTNNFQNAQAVLLNIIDFDTIDHSLYFIDVRFNDVLTYFISTSRWFQWRITSGPGVLGTGAATAILFTITLIDYVDTDVSVNQPTAAGNAVEFQFNQPLGDTTNFLIDPDMDLSTGFGYDKGFWGGFTKDVGAGAFDSNVTFQIGLGANSSNCIDMVRGNHAISNVAQISNLRRIRVNFGSVEFRIRYQTLTSGADYSAFFVGAEGFALATSSNPVSAVQTQIDLPESHLVWTTLRLVVRLDPSDTAQFWRFRVFLSAAGTPTGVVRVDSVFIYGVPDEFGTDTVFGKVISGAVPESDTTADAGKVLQADGLWVANAGGGAPVDSVFGRTGAVTAQQSDYDGFFLTPSEGNAAYSLLGHAHAAADITSGIFVVARIPNLNASKITTGTLVVLRGGTGVTTKTGTGSVVLSVSPVLSGTASFTKIQGPTTSTRDKIRVYPSSSYCIGMGSGYTFGGIGNTYVMSFQMNDDAARGFWWGDVAHSNAQGAMALTTGGKLTVAHSLRIGYG</sequence>
<comment type="caution">
    <text evidence="1">The sequence shown here is derived from an EMBL/GenBank/DDBJ whole genome shotgun (WGS) entry which is preliminary data.</text>
</comment>
<feature type="non-terminal residue" evidence="1">
    <location>
        <position position="1"/>
    </location>
</feature>
<evidence type="ECO:0000313" key="1">
    <source>
        <dbReference type="EMBL" id="KKL60377.1"/>
    </source>
</evidence>
<feature type="non-terminal residue" evidence="1">
    <location>
        <position position="622"/>
    </location>
</feature>
<protein>
    <submittedName>
        <fullName evidence="1">Uncharacterized protein</fullName>
    </submittedName>
</protein>
<gene>
    <name evidence="1" type="ORF">LCGC14_2205930</name>
</gene>
<accession>A0A0F9GB54</accession>